<name>A0A9D4M8P7_DREPO</name>
<comment type="caution">
    <text evidence="1">The sequence shown here is derived from an EMBL/GenBank/DDBJ whole genome shotgun (WGS) entry which is preliminary data.</text>
</comment>
<keyword evidence="2" id="KW-1185">Reference proteome</keyword>
<organism evidence="1 2">
    <name type="scientific">Dreissena polymorpha</name>
    <name type="common">Zebra mussel</name>
    <name type="synonym">Mytilus polymorpha</name>
    <dbReference type="NCBI Taxonomy" id="45954"/>
    <lineage>
        <taxon>Eukaryota</taxon>
        <taxon>Metazoa</taxon>
        <taxon>Spiralia</taxon>
        <taxon>Lophotrochozoa</taxon>
        <taxon>Mollusca</taxon>
        <taxon>Bivalvia</taxon>
        <taxon>Autobranchia</taxon>
        <taxon>Heteroconchia</taxon>
        <taxon>Euheterodonta</taxon>
        <taxon>Imparidentia</taxon>
        <taxon>Neoheterodontei</taxon>
        <taxon>Myida</taxon>
        <taxon>Dreissenoidea</taxon>
        <taxon>Dreissenidae</taxon>
        <taxon>Dreissena</taxon>
    </lineage>
</organism>
<evidence type="ECO:0000313" key="1">
    <source>
        <dbReference type="EMBL" id="KAH3871938.1"/>
    </source>
</evidence>
<gene>
    <name evidence="1" type="ORF">DPMN_035153</name>
</gene>
<dbReference type="EMBL" id="JAIWYP010000002">
    <property type="protein sequence ID" value="KAH3871938.1"/>
    <property type="molecule type" value="Genomic_DNA"/>
</dbReference>
<dbReference type="Proteomes" id="UP000828390">
    <property type="component" value="Unassembled WGS sequence"/>
</dbReference>
<sequence length="80" mass="9099">MPREVTEKSSYLNRTGSVFYIGRNCEEFFYWLSNLGRCCSSIVKKAPIQYHIHVFDLCPAEHGGMCVLGADAMPMFIVMT</sequence>
<reference evidence="1" key="2">
    <citation type="submission" date="2020-11" db="EMBL/GenBank/DDBJ databases">
        <authorList>
            <person name="McCartney M.A."/>
            <person name="Auch B."/>
            <person name="Kono T."/>
            <person name="Mallez S."/>
            <person name="Becker A."/>
            <person name="Gohl D.M."/>
            <person name="Silverstein K.A.T."/>
            <person name="Koren S."/>
            <person name="Bechman K.B."/>
            <person name="Herman A."/>
            <person name="Abrahante J.E."/>
            <person name="Garbe J."/>
        </authorList>
    </citation>
    <scope>NUCLEOTIDE SEQUENCE</scope>
    <source>
        <strain evidence="1">Duluth1</strain>
        <tissue evidence="1">Whole animal</tissue>
    </source>
</reference>
<proteinExistence type="predicted"/>
<evidence type="ECO:0000313" key="2">
    <source>
        <dbReference type="Proteomes" id="UP000828390"/>
    </source>
</evidence>
<dbReference type="AlphaFoldDB" id="A0A9D4M8P7"/>
<protein>
    <submittedName>
        <fullName evidence="1">Uncharacterized protein</fullName>
    </submittedName>
</protein>
<accession>A0A9D4M8P7</accession>
<reference evidence="1" key="1">
    <citation type="journal article" date="2019" name="bioRxiv">
        <title>The Genome of the Zebra Mussel, Dreissena polymorpha: A Resource for Invasive Species Research.</title>
        <authorList>
            <person name="McCartney M.A."/>
            <person name="Auch B."/>
            <person name="Kono T."/>
            <person name="Mallez S."/>
            <person name="Zhang Y."/>
            <person name="Obille A."/>
            <person name="Becker A."/>
            <person name="Abrahante J.E."/>
            <person name="Garbe J."/>
            <person name="Badalamenti J.P."/>
            <person name="Herman A."/>
            <person name="Mangelson H."/>
            <person name="Liachko I."/>
            <person name="Sullivan S."/>
            <person name="Sone E.D."/>
            <person name="Koren S."/>
            <person name="Silverstein K.A.T."/>
            <person name="Beckman K.B."/>
            <person name="Gohl D.M."/>
        </authorList>
    </citation>
    <scope>NUCLEOTIDE SEQUENCE</scope>
    <source>
        <strain evidence="1">Duluth1</strain>
        <tissue evidence="1">Whole animal</tissue>
    </source>
</reference>